<evidence type="ECO:0000313" key="5">
    <source>
        <dbReference type="Proteomes" id="UP000249364"/>
    </source>
</evidence>
<dbReference type="InterPro" id="IPR057326">
    <property type="entry name" value="KR_dom"/>
</dbReference>
<dbReference type="EMBL" id="QKZQ01000010">
    <property type="protein sequence ID" value="PZX41973.1"/>
    <property type="molecule type" value="Genomic_DNA"/>
</dbReference>
<dbReference type="AlphaFoldDB" id="A0A2W7Q208"/>
<organism evidence="4 5">
    <name type="scientific">Roseinatronobacter thiooxidans</name>
    <dbReference type="NCBI Taxonomy" id="121821"/>
    <lineage>
        <taxon>Bacteria</taxon>
        <taxon>Pseudomonadati</taxon>
        <taxon>Pseudomonadota</taxon>
        <taxon>Alphaproteobacteria</taxon>
        <taxon>Rhodobacterales</taxon>
        <taxon>Paracoccaceae</taxon>
        <taxon>Roseinatronobacter</taxon>
    </lineage>
</organism>
<dbReference type="Pfam" id="PF00106">
    <property type="entry name" value="adh_short"/>
    <property type="match status" value="1"/>
</dbReference>
<dbReference type="CDD" id="cd05233">
    <property type="entry name" value="SDR_c"/>
    <property type="match status" value="1"/>
</dbReference>
<dbReference type="InterPro" id="IPR002347">
    <property type="entry name" value="SDR_fam"/>
</dbReference>
<dbReference type="GO" id="GO:0016020">
    <property type="term" value="C:membrane"/>
    <property type="evidence" value="ECO:0007669"/>
    <property type="project" value="TreeGrafter"/>
</dbReference>
<dbReference type="SUPFAM" id="SSF51735">
    <property type="entry name" value="NAD(P)-binding Rossmann-fold domains"/>
    <property type="match status" value="1"/>
</dbReference>
<dbReference type="PRINTS" id="PR00081">
    <property type="entry name" value="GDHRDH"/>
</dbReference>
<dbReference type="SMART" id="SM00822">
    <property type="entry name" value="PKS_KR"/>
    <property type="match status" value="1"/>
</dbReference>
<proteinExistence type="inferred from homology"/>
<dbReference type="PANTHER" id="PTHR44196:SF1">
    <property type="entry name" value="DEHYDROGENASE_REDUCTASE SDR FAMILY MEMBER 7B"/>
    <property type="match status" value="1"/>
</dbReference>
<sequence length="247" mass="25971">MWIRGVMTGSGKICLLTGASHGLGLALAQELVARGYQVLGTGRRPHAELPADFPDCAYLPVDLTQADAAPRIAAWCARQVAGPLPLAILNAGAGRYRPLSDETAAEMAEVLQINFDANVQLAQALHPKLQGGTLGLIGSVAHKGAAGMPVYAASKGALDGFGRALAEEWRGTVRVRVLHPGPVATGMSERAGRPRDMIDSLFLSPRAVAMTLLDRLNSTRGPDRQVVSFAQVGGHMLWRKLAGGAGR</sequence>
<evidence type="ECO:0000313" key="4">
    <source>
        <dbReference type="EMBL" id="PZX41973.1"/>
    </source>
</evidence>
<evidence type="ECO:0000256" key="1">
    <source>
        <dbReference type="ARBA" id="ARBA00006484"/>
    </source>
</evidence>
<name>A0A2W7Q208_9RHOB</name>
<reference evidence="4 5" key="1">
    <citation type="submission" date="2018-06" db="EMBL/GenBank/DDBJ databases">
        <title>Genomic Encyclopedia of Archaeal and Bacterial Type Strains, Phase II (KMG-II): from individual species to whole genera.</title>
        <authorList>
            <person name="Goeker M."/>
        </authorList>
    </citation>
    <scope>NUCLEOTIDE SEQUENCE [LARGE SCALE GENOMIC DNA]</scope>
    <source>
        <strain evidence="4 5">DSM 13087</strain>
    </source>
</reference>
<accession>A0A2W7Q208</accession>
<evidence type="ECO:0000259" key="3">
    <source>
        <dbReference type="SMART" id="SM00822"/>
    </source>
</evidence>
<comment type="similarity">
    <text evidence="1">Belongs to the short-chain dehydrogenases/reductases (SDR) family.</text>
</comment>
<protein>
    <submittedName>
        <fullName evidence="4">3-oxoacyl-[acyl-carrier protein] reductase</fullName>
    </submittedName>
</protein>
<keyword evidence="5" id="KW-1185">Reference proteome</keyword>
<evidence type="ECO:0000256" key="2">
    <source>
        <dbReference type="ARBA" id="ARBA00023002"/>
    </source>
</evidence>
<dbReference type="STRING" id="121821.GCA_001870675_03229"/>
<dbReference type="Gene3D" id="3.40.50.720">
    <property type="entry name" value="NAD(P)-binding Rossmann-like Domain"/>
    <property type="match status" value="1"/>
</dbReference>
<dbReference type="PANTHER" id="PTHR44196">
    <property type="entry name" value="DEHYDROGENASE/REDUCTASE SDR FAMILY MEMBER 7B"/>
    <property type="match status" value="1"/>
</dbReference>
<comment type="caution">
    <text evidence="4">The sequence shown here is derived from an EMBL/GenBank/DDBJ whole genome shotgun (WGS) entry which is preliminary data.</text>
</comment>
<dbReference type="InterPro" id="IPR036291">
    <property type="entry name" value="NAD(P)-bd_dom_sf"/>
</dbReference>
<gene>
    <name evidence="4" type="ORF">LY56_02265</name>
</gene>
<feature type="domain" description="Ketoreductase" evidence="3">
    <location>
        <begin position="12"/>
        <end position="197"/>
    </location>
</feature>
<dbReference type="Proteomes" id="UP000249364">
    <property type="component" value="Unassembled WGS sequence"/>
</dbReference>
<keyword evidence="2" id="KW-0560">Oxidoreductase</keyword>
<dbReference type="GO" id="GO:0016491">
    <property type="term" value="F:oxidoreductase activity"/>
    <property type="evidence" value="ECO:0007669"/>
    <property type="project" value="UniProtKB-KW"/>
</dbReference>